<dbReference type="EMBL" id="JBFXLQ010000042">
    <property type="protein sequence ID" value="KAL2864231.1"/>
    <property type="molecule type" value="Genomic_DNA"/>
</dbReference>
<evidence type="ECO:0000259" key="2">
    <source>
        <dbReference type="PROSITE" id="PS50404"/>
    </source>
</evidence>
<comment type="similarity">
    <text evidence="1">Belongs to the GST superfamily.</text>
</comment>
<dbReference type="SUPFAM" id="SSF52833">
    <property type="entry name" value="Thioredoxin-like"/>
    <property type="match status" value="1"/>
</dbReference>
<dbReference type="InterPro" id="IPR004045">
    <property type="entry name" value="Glutathione_S-Trfase_N"/>
</dbReference>
<protein>
    <recommendedName>
        <fullName evidence="2">GST N-terminal domain-containing protein</fullName>
    </recommendedName>
</protein>
<gene>
    <name evidence="3" type="ORF">BJX67DRAFT_390070</name>
</gene>
<dbReference type="PROSITE" id="PS50404">
    <property type="entry name" value="GST_NTER"/>
    <property type="match status" value="1"/>
</dbReference>
<organism evidence="3 4">
    <name type="scientific">Aspergillus lucknowensis</name>
    <dbReference type="NCBI Taxonomy" id="176173"/>
    <lineage>
        <taxon>Eukaryota</taxon>
        <taxon>Fungi</taxon>
        <taxon>Dikarya</taxon>
        <taxon>Ascomycota</taxon>
        <taxon>Pezizomycotina</taxon>
        <taxon>Eurotiomycetes</taxon>
        <taxon>Eurotiomycetidae</taxon>
        <taxon>Eurotiales</taxon>
        <taxon>Aspergillaceae</taxon>
        <taxon>Aspergillus</taxon>
        <taxon>Aspergillus subgen. Nidulantes</taxon>
    </lineage>
</organism>
<dbReference type="Proteomes" id="UP001610432">
    <property type="component" value="Unassembled WGS sequence"/>
</dbReference>
<reference evidence="3 4" key="1">
    <citation type="submission" date="2024-07" db="EMBL/GenBank/DDBJ databases">
        <title>Section-level genome sequencing and comparative genomics of Aspergillus sections Usti and Cavernicolus.</title>
        <authorList>
            <consortium name="Lawrence Berkeley National Laboratory"/>
            <person name="Nybo J.L."/>
            <person name="Vesth T.C."/>
            <person name="Theobald S."/>
            <person name="Frisvad J.C."/>
            <person name="Larsen T.O."/>
            <person name="Kjaerboelling I."/>
            <person name="Rothschild-Mancinelli K."/>
            <person name="Lyhne E.K."/>
            <person name="Kogle M.E."/>
            <person name="Barry K."/>
            <person name="Clum A."/>
            <person name="Na H."/>
            <person name="Ledsgaard L."/>
            <person name="Lin J."/>
            <person name="Lipzen A."/>
            <person name="Kuo A."/>
            <person name="Riley R."/>
            <person name="Mondo S."/>
            <person name="Labutti K."/>
            <person name="Haridas S."/>
            <person name="Pangalinan J."/>
            <person name="Salamov A.A."/>
            <person name="Simmons B.A."/>
            <person name="Magnuson J.K."/>
            <person name="Chen J."/>
            <person name="Drula E."/>
            <person name="Henrissat B."/>
            <person name="Wiebenga A."/>
            <person name="Lubbers R.J."/>
            <person name="Gomes A.C."/>
            <person name="Macurrencykelacurrency M.R."/>
            <person name="Stajich J."/>
            <person name="Grigoriev I.V."/>
            <person name="Mortensen U.H."/>
            <person name="De Vries R.P."/>
            <person name="Baker S.E."/>
            <person name="Andersen M.R."/>
        </authorList>
    </citation>
    <scope>NUCLEOTIDE SEQUENCE [LARGE SCALE GENOMIC DNA]</scope>
    <source>
        <strain evidence="3 4">CBS 449.75</strain>
    </source>
</reference>
<dbReference type="RefSeq" id="XP_070883210.1">
    <property type="nucleotide sequence ID" value="XM_071034585.1"/>
</dbReference>
<feature type="domain" description="GST N-terminal" evidence="2">
    <location>
        <begin position="6"/>
        <end position="92"/>
    </location>
</feature>
<dbReference type="InterPro" id="IPR036282">
    <property type="entry name" value="Glutathione-S-Trfase_C_sf"/>
</dbReference>
<dbReference type="InterPro" id="IPR036249">
    <property type="entry name" value="Thioredoxin-like_sf"/>
</dbReference>
<keyword evidence="4" id="KW-1185">Reference proteome</keyword>
<dbReference type="Pfam" id="PF13417">
    <property type="entry name" value="GST_N_3"/>
    <property type="match status" value="1"/>
</dbReference>
<comment type="caution">
    <text evidence="3">The sequence shown here is derived from an EMBL/GenBank/DDBJ whole genome shotgun (WGS) entry which is preliminary data.</text>
</comment>
<evidence type="ECO:0000256" key="1">
    <source>
        <dbReference type="ARBA" id="ARBA00007409"/>
    </source>
</evidence>
<name>A0ABR4LI58_9EURO</name>
<dbReference type="PANTHER" id="PTHR44051">
    <property type="entry name" value="GLUTATHIONE S-TRANSFERASE-RELATED"/>
    <property type="match status" value="1"/>
</dbReference>
<dbReference type="PANTHER" id="PTHR44051:SF8">
    <property type="entry name" value="GLUTATHIONE S-TRANSFERASE GSTA"/>
    <property type="match status" value="1"/>
</dbReference>
<evidence type="ECO:0000313" key="3">
    <source>
        <dbReference type="EMBL" id="KAL2864231.1"/>
    </source>
</evidence>
<accession>A0ABR4LI58</accession>
<evidence type="ECO:0000313" key="4">
    <source>
        <dbReference type="Proteomes" id="UP001610432"/>
    </source>
</evidence>
<dbReference type="Gene3D" id="1.20.1050.10">
    <property type="match status" value="1"/>
</dbReference>
<dbReference type="Gene3D" id="3.40.30.10">
    <property type="entry name" value="Glutaredoxin"/>
    <property type="match status" value="1"/>
</dbReference>
<sequence length="290" mass="32331">MADTSPQFTLYSDVASQWAYTAHLTLDETGYKPDEYIVKQVGLLDAENFAPQYVKINPNGTIPSLTSRSLPHPLIESADVVKYLDSHRPNSSPSLFPADPTIRTKVDDLIAHVHQMTLSTTLILLHARDAEELETKKASPFRAYINKRQEKLIEYGSAHPEIPLYALRTPDNGHLSHLYNAQNLGPEHESFFEASHRGYRDFAAGLDMLDSMLVLPFAAGDQVTAADMHVVPWLAHALWGAGGSAVNDFGPLRELLRKSVPGFEIGDRIKAWWANISASESFRKNYPTLH</sequence>
<proteinExistence type="inferred from homology"/>
<dbReference type="GeneID" id="98149657"/>
<dbReference type="SUPFAM" id="SSF47616">
    <property type="entry name" value="GST C-terminal domain-like"/>
    <property type="match status" value="1"/>
</dbReference>